<reference evidence="2" key="1">
    <citation type="journal article" date="2023" name="G3 (Bethesda)">
        <title>Whole genome assembly and annotation of the endangered Caribbean coral Acropora cervicornis.</title>
        <authorList>
            <person name="Selwyn J.D."/>
            <person name="Vollmer S.V."/>
        </authorList>
    </citation>
    <scope>NUCLEOTIDE SEQUENCE</scope>
    <source>
        <strain evidence="2">K2</strain>
    </source>
</reference>
<gene>
    <name evidence="2" type="ORF">P5673_015145</name>
</gene>
<proteinExistence type="predicted"/>
<evidence type="ECO:0000313" key="2">
    <source>
        <dbReference type="EMBL" id="KAK2561762.1"/>
    </source>
</evidence>
<feature type="region of interest" description="Disordered" evidence="1">
    <location>
        <begin position="41"/>
        <end position="64"/>
    </location>
</feature>
<sequence>MSFELGSEGEGWARIFHTNVHKVRVQSTSLETVGLRSVALSTTSGLEGKKKGRGKKRVKKVRRT</sequence>
<protein>
    <submittedName>
        <fullName evidence="2">Uncharacterized protein</fullName>
    </submittedName>
</protein>
<name>A0AAD9QI98_ACRCE</name>
<dbReference type="AlphaFoldDB" id="A0AAD9QI98"/>
<feature type="compositionally biased region" description="Basic residues" evidence="1">
    <location>
        <begin position="50"/>
        <end position="64"/>
    </location>
</feature>
<reference evidence="2" key="2">
    <citation type="journal article" date="2023" name="Science">
        <title>Genomic signatures of disease resistance in endangered staghorn corals.</title>
        <authorList>
            <person name="Vollmer S.V."/>
            <person name="Selwyn J.D."/>
            <person name="Despard B.A."/>
            <person name="Roesel C.L."/>
        </authorList>
    </citation>
    <scope>NUCLEOTIDE SEQUENCE</scope>
    <source>
        <strain evidence="2">K2</strain>
    </source>
</reference>
<organism evidence="2 3">
    <name type="scientific">Acropora cervicornis</name>
    <name type="common">Staghorn coral</name>
    <dbReference type="NCBI Taxonomy" id="6130"/>
    <lineage>
        <taxon>Eukaryota</taxon>
        <taxon>Metazoa</taxon>
        <taxon>Cnidaria</taxon>
        <taxon>Anthozoa</taxon>
        <taxon>Hexacorallia</taxon>
        <taxon>Scleractinia</taxon>
        <taxon>Astrocoeniina</taxon>
        <taxon>Acroporidae</taxon>
        <taxon>Acropora</taxon>
    </lineage>
</organism>
<comment type="caution">
    <text evidence="2">The sequence shown here is derived from an EMBL/GenBank/DDBJ whole genome shotgun (WGS) entry which is preliminary data.</text>
</comment>
<evidence type="ECO:0000256" key="1">
    <source>
        <dbReference type="SAM" id="MobiDB-lite"/>
    </source>
</evidence>
<evidence type="ECO:0000313" key="3">
    <source>
        <dbReference type="Proteomes" id="UP001249851"/>
    </source>
</evidence>
<dbReference type="EMBL" id="JARQWQ010000031">
    <property type="protein sequence ID" value="KAK2561762.1"/>
    <property type="molecule type" value="Genomic_DNA"/>
</dbReference>
<accession>A0AAD9QI98</accession>
<dbReference type="Proteomes" id="UP001249851">
    <property type="component" value="Unassembled WGS sequence"/>
</dbReference>
<keyword evidence="3" id="KW-1185">Reference proteome</keyword>